<evidence type="ECO:0000256" key="7">
    <source>
        <dbReference type="SAM" id="Phobius"/>
    </source>
</evidence>
<comment type="similarity">
    <text evidence="3">Belongs to the peptidase M50B family.</text>
</comment>
<evidence type="ECO:0000256" key="4">
    <source>
        <dbReference type="ARBA" id="ARBA00022692"/>
    </source>
</evidence>
<geneLocation type="plasmid" evidence="9">
    <name>pRp12D01</name>
</geneLocation>
<keyword evidence="5 7" id="KW-1133">Transmembrane helix</keyword>
<feature type="domain" description="Peptidase M50" evidence="8">
    <location>
        <begin position="44"/>
        <end position="140"/>
    </location>
</feature>
<sequence length="190" mass="21051">MNSENKKRIVRTMLVEGPLALVFVGWFVYRVVSRQMDTSDILFFLVALGVLFVAESFIHESGHIICGLLYGVRPSGIQIGYGPAIILWRDSQVPVSLGLLPCGGYVEFRYLPVSRRQRIVMYAGGVAASCVAAIVAWNIIPSHLDWLRIETVMAFGLFIATNLVGTAPKDKYTDGDAIRGLLAYRQSRAR</sequence>
<dbReference type="HOGENOM" id="CLU_1426932_0_0_4"/>
<evidence type="ECO:0000256" key="1">
    <source>
        <dbReference type="ARBA" id="ARBA00001947"/>
    </source>
</evidence>
<dbReference type="GO" id="GO:0006508">
    <property type="term" value="P:proteolysis"/>
    <property type="evidence" value="ECO:0007669"/>
    <property type="project" value="InterPro"/>
</dbReference>
<feature type="transmembrane region" description="Helical" evidence="7">
    <location>
        <begin position="119"/>
        <end position="140"/>
    </location>
</feature>
<organism evidence="9">
    <name type="scientific">Ralstonia pickettii (strain 12D)</name>
    <dbReference type="NCBI Taxonomy" id="428406"/>
    <lineage>
        <taxon>Bacteria</taxon>
        <taxon>Pseudomonadati</taxon>
        <taxon>Pseudomonadota</taxon>
        <taxon>Betaproteobacteria</taxon>
        <taxon>Burkholderiales</taxon>
        <taxon>Burkholderiaceae</taxon>
        <taxon>Ralstonia</taxon>
    </lineage>
</organism>
<feature type="transmembrane region" description="Helical" evidence="7">
    <location>
        <begin position="146"/>
        <end position="165"/>
    </location>
</feature>
<evidence type="ECO:0000256" key="3">
    <source>
        <dbReference type="ARBA" id="ARBA00007931"/>
    </source>
</evidence>
<protein>
    <recommendedName>
        <fullName evidence="8">Peptidase M50 domain-containing protein</fullName>
    </recommendedName>
</protein>
<comment type="cofactor">
    <cofactor evidence="1">
        <name>Zn(2+)</name>
        <dbReference type="ChEBI" id="CHEBI:29105"/>
    </cofactor>
</comment>
<evidence type="ECO:0000259" key="8">
    <source>
        <dbReference type="Pfam" id="PF02163"/>
    </source>
</evidence>
<name>C6BPL6_RALP1</name>
<dbReference type="KEGG" id="rpf:Rpic12D_4906"/>
<feature type="transmembrane region" description="Helical" evidence="7">
    <location>
        <begin position="41"/>
        <end position="58"/>
    </location>
</feature>
<evidence type="ECO:0000313" key="9">
    <source>
        <dbReference type="EMBL" id="ACS66140.1"/>
    </source>
</evidence>
<keyword evidence="4 7" id="KW-0812">Transmembrane</keyword>
<reference evidence="9" key="1">
    <citation type="submission" date="2009-06" db="EMBL/GenBank/DDBJ databases">
        <title>Complete sequence plasmid 1 of Ralstonia pickettii 12D.</title>
        <authorList>
            <consortium name="US DOE Joint Genome Institute"/>
            <person name="Lucas S."/>
            <person name="Copeland A."/>
            <person name="Lapidus A."/>
            <person name="Glavina del Rio T."/>
            <person name="Dalin E."/>
            <person name="Tice H."/>
            <person name="Bruce D."/>
            <person name="Goodwin L."/>
            <person name="Pitluck S."/>
            <person name="Sims D."/>
            <person name="Meincke L."/>
            <person name="Brettin T."/>
            <person name="Detter J.C."/>
            <person name="Han C."/>
            <person name="Larimer F."/>
            <person name="Land M."/>
            <person name="Hauser L."/>
            <person name="Kyrpides N."/>
            <person name="Ovchinnikova G."/>
            <person name="Marsh T."/>
            <person name="Richardson P."/>
        </authorList>
    </citation>
    <scope>NUCLEOTIDE SEQUENCE [LARGE SCALE GENOMIC DNA]</scope>
    <source>
        <strain evidence="9">12D</strain>
        <plasmid>12D</plasmid>
        <plasmid evidence="9">pRp12D01</plasmid>
    </source>
</reference>
<dbReference type="GO" id="GO:0016020">
    <property type="term" value="C:membrane"/>
    <property type="evidence" value="ECO:0007669"/>
    <property type="project" value="UniProtKB-SubCell"/>
</dbReference>
<evidence type="ECO:0000256" key="2">
    <source>
        <dbReference type="ARBA" id="ARBA00004141"/>
    </source>
</evidence>
<comment type="subcellular location">
    <subcellularLocation>
        <location evidence="2">Membrane</location>
        <topology evidence="2">Multi-pass membrane protein</topology>
    </subcellularLocation>
</comment>
<feature type="transmembrane region" description="Helical" evidence="7">
    <location>
        <begin position="12"/>
        <end position="29"/>
    </location>
</feature>
<keyword evidence="6 7" id="KW-0472">Membrane</keyword>
<dbReference type="AlphaFoldDB" id="C6BPL6"/>
<gene>
    <name evidence="9" type="ordered locus">Rpic12D_4906</name>
</gene>
<evidence type="ECO:0000256" key="6">
    <source>
        <dbReference type="ARBA" id="ARBA00023136"/>
    </source>
</evidence>
<evidence type="ECO:0000256" key="5">
    <source>
        <dbReference type="ARBA" id="ARBA00022989"/>
    </source>
</evidence>
<dbReference type="EMBL" id="CP001646">
    <property type="protein sequence ID" value="ACS66140.1"/>
    <property type="molecule type" value="Genomic_DNA"/>
</dbReference>
<accession>C6BPL6</accession>
<keyword evidence="9" id="KW-0614">Plasmid</keyword>
<dbReference type="InterPro" id="IPR008915">
    <property type="entry name" value="Peptidase_M50"/>
</dbReference>
<proteinExistence type="inferred from homology"/>
<dbReference type="Pfam" id="PF02163">
    <property type="entry name" value="Peptidase_M50"/>
    <property type="match status" value="1"/>
</dbReference>